<evidence type="ECO:0000256" key="2">
    <source>
        <dbReference type="HAMAP-Rule" id="MF_01505"/>
    </source>
</evidence>
<reference evidence="5" key="1">
    <citation type="submission" date="2016-08" db="EMBL/GenBank/DDBJ databases">
        <authorList>
            <person name="Varghese N."/>
            <person name="Submissions Spin"/>
        </authorList>
    </citation>
    <scope>NUCLEOTIDE SEQUENCE [LARGE SCALE GENOMIC DNA]</scope>
    <source>
        <strain evidence="5">SGD-1123</strain>
    </source>
</reference>
<keyword evidence="5" id="KW-1185">Reference proteome</keyword>
<accession>A0A0V8HJ97</accession>
<dbReference type="OrthoDB" id="2455637at2"/>
<proteinExistence type="evidence at transcript level"/>
<comment type="similarity">
    <text evidence="2">Belongs to the SspN family.</text>
</comment>
<dbReference type="GO" id="GO:0030435">
    <property type="term" value="P:sporulation resulting in formation of a cellular spore"/>
    <property type="evidence" value="ECO:0007669"/>
    <property type="project" value="UniProtKB-KW"/>
</dbReference>
<dbReference type="Pfam" id="PF08177">
    <property type="entry name" value="SspN"/>
    <property type="match status" value="1"/>
</dbReference>
<comment type="induction">
    <text evidence="2">Expressed only in the forespore compartment of sporulating cells.</text>
</comment>
<evidence type="ECO:0000256" key="1">
    <source>
        <dbReference type="ARBA" id="ARBA00022969"/>
    </source>
</evidence>
<dbReference type="EMBL" id="FMAU01000002">
    <property type="protein sequence ID" value="SCC09968.1"/>
    <property type="molecule type" value="Genomic_DNA"/>
</dbReference>
<dbReference type="GO" id="GO:0042601">
    <property type="term" value="C:endospore-forming forespore"/>
    <property type="evidence" value="ECO:0007669"/>
    <property type="project" value="InterPro"/>
</dbReference>
<protein>
    <recommendedName>
        <fullName evidence="2">Small, acid-soluble spore protein N</fullName>
        <shortName evidence="2">SASP N</shortName>
    </recommendedName>
</protein>
<dbReference type="GO" id="GO:0030436">
    <property type="term" value="P:asexual sporulation"/>
    <property type="evidence" value="ECO:0007669"/>
    <property type="project" value="UniProtKB-UniRule"/>
</dbReference>
<gene>
    <name evidence="2" type="primary">sspN</name>
    <name evidence="4" type="ORF">GA0061094_2484</name>
</gene>
<organism evidence="4 5">
    <name type="scientific">[Bacillus] enclensis</name>
    <dbReference type="NCBI Taxonomy" id="1402860"/>
    <lineage>
        <taxon>Bacteria</taxon>
        <taxon>Bacillati</taxon>
        <taxon>Bacillota</taxon>
        <taxon>Bacilli</taxon>
        <taxon>Bacillales</taxon>
        <taxon>Bacillaceae</taxon>
        <taxon>Rossellomorea</taxon>
    </lineage>
</organism>
<dbReference type="NCBIfam" id="NF006904">
    <property type="entry name" value="PRK09398.1"/>
    <property type="match status" value="1"/>
</dbReference>
<sequence>MSNPKRNNKHFNPNHIGTQSREAGGNKGKQMQDKSGKHAQVIQTKGE</sequence>
<comment type="subcellular location">
    <subcellularLocation>
        <location evidence="2">Spore core</location>
    </subcellularLocation>
</comment>
<dbReference type="HAMAP" id="MF_01505">
    <property type="entry name" value="SspN"/>
    <property type="match status" value="1"/>
</dbReference>
<evidence type="ECO:0000313" key="4">
    <source>
        <dbReference type="EMBL" id="SCC09968.1"/>
    </source>
</evidence>
<dbReference type="InterPro" id="IPR012612">
    <property type="entry name" value="SASP_SspN"/>
</dbReference>
<name>A0A0V8HJ97_9BACI</name>
<feature type="region of interest" description="Disordered" evidence="3">
    <location>
        <begin position="1"/>
        <end position="47"/>
    </location>
</feature>
<evidence type="ECO:0000256" key="3">
    <source>
        <dbReference type="SAM" id="MobiDB-lite"/>
    </source>
</evidence>
<dbReference type="RefSeq" id="WP_032088514.1">
    <property type="nucleotide sequence ID" value="NZ_FMAU01000002.1"/>
</dbReference>
<dbReference type="Proteomes" id="UP000181997">
    <property type="component" value="Unassembled WGS sequence"/>
</dbReference>
<dbReference type="AlphaFoldDB" id="A0A0V8HJ97"/>
<keyword evidence="1 2" id="KW-0749">Sporulation</keyword>
<evidence type="ECO:0000313" key="5">
    <source>
        <dbReference type="Proteomes" id="UP000181997"/>
    </source>
</evidence>